<evidence type="ECO:0000256" key="11">
    <source>
        <dbReference type="SAM" id="Phobius"/>
    </source>
</evidence>
<dbReference type="InterPro" id="IPR003838">
    <property type="entry name" value="ABC3_permease_C"/>
</dbReference>
<evidence type="ECO:0000256" key="7">
    <source>
        <dbReference type="ARBA" id="ARBA00022989"/>
    </source>
</evidence>
<dbReference type="PANTHER" id="PTHR47755:SF1">
    <property type="entry name" value="CELL DIVISION PROTEIN FTSX"/>
    <property type="match status" value="1"/>
</dbReference>
<feature type="domain" description="ABC3 transporter permease C-terminal" evidence="12">
    <location>
        <begin position="184"/>
        <end position="304"/>
    </location>
</feature>
<reference evidence="14 15" key="1">
    <citation type="journal article" date="2024" name="Int. J. Syst. Evol. Microbiol.">
        <title>Paenibacillus hexagrammi sp. nov., a novel bacterium isolated from the gut content of Hexagrammos agrammus.</title>
        <authorList>
            <person name="Jung H.K."/>
            <person name="Kim D.G."/>
            <person name="Zin H."/>
            <person name="Park J."/>
            <person name="Jung H."/>
            <person name="Kim Y.O."/>
            <person name="Kong H.J."/>
            <person name="Kim J.W."/>
            <person name="Kim Y.S."/>
        </authorList>
    </citation>
    <scope>NUCLEOTIDE SEQUENCE [LARGE SCALE GENOMIC DNA]</scope>
    <source>
        <strain evidence="14 15">YPD9-1</strain>
    </source>
</reference>
<keyword evidence="8 10" id="KW-0472">Membrane</keyword>
<dbReference type="NCBIfam" id="NF038347">
    <property type="entry name" value="FtsX_Gpos"/>
    <property type="match status" value="1"/>
</dbReference>
<feature type="transmembrane region" description="Helical" evidence="11">
    <location>
        <begin position="275"/>
        <end position="299"/>
    </location>
</feature>
<keyword evidence="15" id="KW-1185">Reference proteome</keyword>
<sequence length="305" mass="33685">MKISTAARHFREGTRNIIRNGWMTFASISSIAISLFILGIFVLITLNVNDITGQIEKQVEINVYLEVNTPQDQVALLQSQITGIPEVKSVKFVSKEEGLIYLRDKLGESGKALLEGFEGENNPLNDAFTVEVDDPHHVAAVADKISALNLGKDPKPIYKVNYGKGTVETLFKVTEVIRWVGFGIVILLSFTAVFLIANTIKITILARRKEIAIMKLVGATNSFIRWPFFIEGALLGFIGSIIPILIILGGYWKLLNTGSIDLSMLMIKLTPFEQIAPTLTLLLLGIGMVIGIWGSLISVRKFLRV</sequence>
<evidence type="ECO:0000313" key="14">
    <source>
        <dbReference type="EMBL" id="UJF33177.1"/>
    </source>
</evidence>
<comment type="subcellular location">
    <subcellularLocation>
        <location evidence="1">Cell membrane</location>
        <topology evidence="1">Multi-pass membrane protein</topology>
    </subcellularLocation>
</comment>
<dbReference type="Gene3D" id="3.30.70.3040">
    <property type="match status" value="1"/>
</dbReference>
<dbReference type="InterPro" id="IPR004513">
    <property type="entry name" value="FtsX"/>
</dbReference>
<evidence type="ECO:0000259" key="13">
    <source>
        <dbReference type="Pfam" id="PF18075"/>
    </source>
</evidence>
<accession>A0ABY3SJL9</accession>
<name>A0ABY3SJL9_9BACL</name>
<evidence type="ECO:0000256" key="6">
    <source>
        <dbReference type="ARBA" id="ARBA00022692"/>
    </source>
</evidence>
<dbReference type="InterPro" id="IPR058204">
    <property type="entry name" value="FtsX_firmicutes-type"/>
</dbReference>
<evidence type="ECO:0000256" key="4">
    <source>
        <dbReference type="ARBA" id="ARBA00022475"/>
    </source>
</evidence>
<dbReference type="EMBL" id="CP090978">
    <property type="protein sequence ID" value="UJF33177.1"/>
    <property type="molecule type" value="Genomic_DNA"/>
</dbReference>
<evidence type="ECO:0000256" key="8">
    <source>
        <dbReference type="ARBA" id="ARBA00023136"/>
    </source>
</evidence>
<keyword evidence="4 10" id="KW-1003">Cell membrane</keyword>
<feature type="transmembrane region" description="Helical" evidence="11">
    <location>
        <begin position="176"/>
        <end position="200"/>
    </location>
</feature>
<keyword evidence="7 11" id="KW-1133">Transmembrane helix</keyword>
<evidence type="ECO:0000313" key="15">
    <source>
        <dbReference type="Proteomes" id="UP001649230"/>
    </source>
</evidence>
<dbReference type="Pfam" id="PF02687">
    <property type="entry name" value="FtsX"/>
    <property type="match status" value="1"/>
</dbReference>
<evidence type="ECO:0000259" key="12">
    <source>
        <dbReference type="Pfam" id="PF02687"/>
    </source>
</evidence>
<gene>
    <name evidence="14" type="primary">ftsX</name>
    <name evidence="14" type="ORF">L0M14_27160</name>
</gene>
<protein>
    <recommendedName>
        <fullName evidence="3 10">Cell division protein FtsX</fullName>
    </recommendedName>
</protein>
<comment type="similarity">
    <text evidence="2 10">Belongs to the ABC-4 integral membrane protein family. FtsX subfamily.</text>
</comment>
<evidence type="ECO:0000256" key="5">
    <source>
        <dbReference type="ARBA" id="ARBA00022618"/>
    </source>
</evidence>
<dbReference type="PIRSF" id="PIRSF003097">
    <property type="entry name" value="FtsX"/>
    <property type="match status" value="1"/>
</dbReference>
<dbReference type="Proteomes" id="UP001649230">
    <property type="component" value="Chromosome"/>
</dbReference>
<dbReference type="PANTHER" id="PTHR47755">
    <property type="entry name" value="CELL DIVISION PROTEIN FTSX"/>
    <property type="match status" value="1"/>
</dbReference>
<feature type="transmembrane region" description="Helical" evidence="11">
    <location>
        <begin position="21"/>
        <end position="44"/>
    </location>
</feature>
<dbReference type="InterPro" id="IPR040690">
    <property type="entry name" value="FtsX_ECD"/>
</dbReference>
<evidence type="ECO:0000256" key="9">
    <source>
        <dbReference type="ARBA" id="ARBA00023306"/>
    </source>
</evidence>
<keyword evidence="6 11" id="KW-0812">Transmembrane</keyword>
<dbReference type="RefSeq" id="WP_235119515.1">
    <property type="nucleotide sequence ID" value="NZ_CP090978.1"/>
</dbReference>
<dbReference type="Pfam" id="PF18075">
    <property type="entry name" value="FtsX_ECD"/>
    <property type="match status" value="1"/>
</dbReference>
<comment type="function">
    <text evidence="10">Part of the ABC transporter FtsEX involved in asymmetric cellular division facilitating the initiation of sporulation.</text>
</comment>
<organism evidence="14 15">
    <name type="scientific">Paenibacillus hexagrammi</name>
    <dbReference type="NCBI Taxonomy" id="2908839"/>
    <lineage>
        <taxon>Bacteria</taxon>
        <taxon>Bacillati</taxon>
        <taxon>Bacillota</taxon>
        <taxon>Bacilli</taxon>
        <taxon>Bacillales</taxon>
        <taxon>Paenibacillaceae</taxon>
        <taxon>Paenibacillus</taxon>
    </lineage>
</organism>
<keyword evidence="9 10" id="KW-0131">Cell cycle</keyword>
<feature type="domain" description="FtsX extracellular" evidence="13">
    <location>
        <begin position="59"/>
        <end position="148"/>
    </location>
</feature>
<evidence type="ECO:0000256" key="10">
    <source>
        <dbReference type="PIRNR" id="PIRNR003097"/>
    </source>
</evidence>
<proteinExistence type="inferred from homology"/>
<evidence type="ECO:0000256" key="1">
    <source>
        <dbReference type="ARBA" id="ARBA00004651"/>
    </source>
</evidence>
<evidence type="ECO:0000256" key="3">
    <source>
        <dbReference type="ARBA" id="ARBA00021907"/>
    </source>
</evidence>
<evidence type="ECO:0000256" key="2">
    <source>
        <dbReference type="ARBA" id="ARBA00007379"/>
    </source>
</evidence>
<keyword evidence="5 10" id="KW-0132">Cell division</keyword>
<feature type="transmembrane region" description="Helical" evidence="11">
    <location>
        <begin position="233"/>
        <end position="255"/>
    </location>
</feature>